<dbReference type="InterPro" id="IPR016181">
    <property type="entry name" value="Acyl_CoA_acyltransferase"/>
</dbReference>
<feature type="domain" description="N-acetyltransferase" evidence="1">
    <location>
        <begin position="11"/>
        <end position="151"/>
    </location>
</feature>
<accession>A0ABY6Z589</accession>
<sequence length="298" mass="32912">MDNQVDGVNVSRVEELNAGHVNDVMRLIDRVGWSVPMERLRLHFRVGQVLGYFNDNTLAGTVTIFPWQKDIVGVGNLIVHPAYQRRGIGQRLLEHAMSAGDVRVQLIATDEGYPLYRKNGFQVTGEIVRLSRNASPGADGHPAIVDKNTRVYRVTRVSDMDEADLQCLIDFDRRVSQVDRATLYRGLCHSLDTYIITATANFDELGGAIVYALEGDRIRIGPVLGQTPAHARRLFETCIGDFHGPVNLDMLADSKELLSAAERAGFTASRTSPFMERVGSLPPLSNTGRFALFDAAMG</sequence>
<dbReference type="InterPro" id="IPR041496">
    <property type="entry name" value="YitH/HolE_GNAT"/>
</dbReference>
<dbReference type="EC" id="2.3.1.-" evidence="2"/>
<dbReference type="Gene3D" id="3.40.630.90">
    <property type="match status" value="1"/>
</dbReference>
<reference evidence="2" key="1">
    <citation type="submission" date="2022-08" db="EMBL/GenBank/DDBJ databases">
        <title>Alicyclobacillus dauci DSM2870, complete genome.</title>
        <authorList>
            <person name="Wang Q."/>
            <person name="Cai R."/>
            <person name="Wang Z."/>
        </authorList>
    </citation>
    <scope>NUCLEOTIDE SEQUENCE</scope>
    <source>
        <strain evidence="2">DSM 28700</strain>
    </source>
</reference>
<dbReference type="PANTHER" id="PTHR47237:SF2">
    <property type="entry name" value="BLL4206 PROTEIN"/>
    <property type="match status" value="1"/>
</dbReference>
<dbReference type="CDD" id="cd04301">
    <property type="entry name" value="NAT_SF"/>
    <property type="match status" value="1"/>
</dbReference>
<evidence type="ECO:0000259" key="1">
    <source>
        <dbReference type="PROSITE" id="PS51186"/>
    </source>
</evidence>
<keyword evidence="2" id="KW-0012">Acyltransferase</keyword>
<dbReference type="Pfam" id="PF18014">
    <property type="entry name" value="Acetyltransf_18"/>
    <property type="match status" value="1"/>
</dbReference>
<proteinExistence type="predicted"/>
<gene>
    <name evidence="2" type="ORF">NZD86_04770</name>
</gene>
<dbReference type="GO" id="GO:0016746">
    <property type="term" value="F:acyltransferase activity"/>
    <property type="evidence" value="ECO:0007669"/>
    <property type="project" value="UniProtKB-KW"/>
</dbReference>
<dbReference type="Gene3D" id="3.40.630.30">
    <property type="match status" value="1"/>
</dbReference>
<dbReference type="PANTHER" id="PTHR47237">
    <property type="entry name" value="SLL0310 PROTEIN"/>
    <property type="match status" value="1"/>
</dbReference>
<dbReference type="Proteomes" id="UP001164803">
    <property type="component" value="Chromosome"/>
</dbReference>
<name>A0ABY6Z589_9BACL</name>
<evidence type="ECO:0000313" key="2">
    <source>
        <dbReference type="EMBL" id="WAH37822.1"/>
    </source>
</evidence>
<keyword evidence="3" id="KW-1185">Reference proteome</keyword>
<dbReference type="SUPFAM" id="SSF55729">
    <property type="entry name" value="Acyl-CoA N-acyltransferases (Nat)"/>
    <property type="match status" value="1"/>
</dbReference>
<dbReference type="EMBL" id="CP104064">
    <property type="protein sequence ID" value="WAH37822.1"/>
    <property type="molecule type" value="Genomic_DNA"/>
</dbReference>
<dbReference type="InterPro" id="IPR052729">
    <property type="entry name" value="Acyl/Acetyltrans_Enzymes"/>
</dbReference>
<dbReference type="Pfam" id="PF13508">
    <property type="entry name" value="Acetyltransf_7"/>
    <property type="match status" value="1"/>
</dbReference>
<protein>
    <submittedName>
        <fullName evidence="2">GNAT family N-acetyltransferase</fullName>
        <ecNumber evidence="2">2.3.1.-</ecNumber>
    </submittedName>
</protein>
<evidence type="ECO:0000313" key="3">
    <source>
        <dbReference type="Proteomes" id="UP001164803"/>
    </source>
</evidence>
<dbReference type="InterPro" id="IPR000182">
    <property type="entry name" value="GNAT_dom"/>
</dbReference>
<organism evidence="2 3">
    <name type="scientific">Alicyclobacillus dauci</name>
    <dbReference type="NCBI Taxonomy" id="1475485"/>
    <lineage>
        <taxon>Bacteria</taxon>
        <taxon>Bacillati</taxon>
        <taxon>Bacillota</taxon>
        <taxon>Bacilli</taxon>
        <taxon>Bacillales</taxon>
        <taxon>Alicyclobacillaceae</taxon>
        <taxon>Alicyclobacillus</taxon>
    </lineage>
</organism>
<keyword evidence="2" id="KW-0808">Transferase</keyword>
<dbReference type="PROSITE" id="PS51186">
    <property type="entry name" value="GNAT"/>
    <property type="match status" value="1"/>
</dbReference>
<dbReference type="RefSeq" id="WP_268045349.1">
    <property type="nucleotide sequence ID" value="NZ_CP104064.1"/>
</dbReference>